<evidence type="ECO:0000256" key="1">
    <source>
        <dbReference type="SAM" id="MobiDB-lite"/>
    </source>
</evidence>
<feature type="compositionally biased region" description="Basic and acidic residues" evidence="1">
    <location>
        <begin position="1"/>
        <end position="15"/>
    </location>
</feature>
<protein>
    <submittedName>
        <fullName evidence="2">Uncharacterized protein</fullName>
    </submittedName>
</protein>
<comment type="caution">
    <text evidence="2">The sequence shown here is derived from an EMBL/GenBank/DDBJ whole genome shotgun (WGS) entry which is preliminary data.</text>
</comment>
<name>A0A483CUG4_9EURY</name>
<proteinExistence type="predicted"/>
<keyword evidence="3" id="KW-1185">Reference proteome</keyword>
<dbReference type="AlphaFoldDB" id="A0A483CUG4"/>
<dbReference type="Proteomes" id="UP000292580">
    <property type="component" value="Unassembled WGS sequence"/>
</dbReference>
<feature type="region of interest" description="Disordered" evidence="1">
    <location>
        <begin position="1"/>
        <end position="26"/>
    </location>
</feature>
<reference evidence="2 3" key="1">
    <citation type="submission" date="2017-11" db="EMBL/GenBank/DDBJ databases">
        <title>Isolation and Characterization of Methanofollis Species from Methane Seep Offshore SW Taiwan.</title>
        <authorList>
            <person name="Teng N.-H."/>
            <person name="Lai M.-C."/>
            <person name="Chen S.-C."/>
        </authorList>
    </citation>
    <scope>NUCLEOTIDE SEQUENCE [LARGE SCALE GENOMIC DNA]</scope>
    <source>
        <strain evidence="2 3">FWC-SCC2</strain>
    </source>
</reference>
<dbReference type="EMBL" id="PGCL01000002">
    <property type="protein sequence ID" value="TAJ44948.1"/>
    <property type="molecule type" value="Genomic_DNA"/>
</dbReference>
<dbReference type="RefSeq" id="WP_165394802.1">
    <property type="nucleotide sequence ID" value="NZ_PGCL01000002.1"/>
</dbReference>
<evidence type="ECO:0000313" key="2">
    <source>
        <dbReference type="EMBL" id="TAJ44948.1"/>
    </source>
</evidence>
<sequence length="100" mass="11131">MTDQVHRAYGWERYPRSGTPDGETVTPWIDETEYPNLSAIAVSKRFWGEACRAAALSTALRALNGETQDTRALKEAAHRFWDGTLVQQTVTNHAVAVEAI</sequence>
<accession>A0A483CUG4</accession>
<gene>
    <name evidence="2" type="ORF">CUJ86_06620</name>
</gene>
<evidence type="ECO:0000313" key="3">
    <source>
        <dbReference type="Proteomes" id="UP000292580"/>
    </source>
</evidence>
<organism evidence="2 3">
    <name type="scientific">Methanofollis fontis</name>
    <dbReference type="NCBI Taxonomy" id="2052832"/>
    <lineage>
        <taxon>Archaea</taxon>
        <taxon>Methanobacteriati</taxon>
        <taxon>Methanobacteriota</taxon>
        <taxon>Stenosarchaea group</taxon>
        <taxon>Methanomicrobia</taxon>
        <taxon>Methanomicrobiales</taxon>
        <taxon>Methanomicrobiaceae</taxon>
        <taxon>Methanofollis</taxon>
    </lineage>
</organism>